<name>W9APD3_9BACI</name>
<feature type="transmembrane region" description="Helical" evidence="1">
    <location>
        <begin position="31"/>
        <end position="47"/>
    </location>
</feature>
<evidence type="ECO:0000313" key="2">
    <source>
        <dbReference type="EMBL" id="CDO04747.1"/>
    </source>
</evidence>
<dbReference type="eggNOG" id="ENOG5032XGK">
    <property type="taxonomic scope" value="Bacteria"/>
</dbReference>
<sequence length="156" mass="18252">MELAVFFFLSWLAISIFTVINKDLNIVKNTFIFLIILIVSINFSWVINDELKLITLKEKWVPYTAYLLNRSILIPVLVLLQVNLFIKTNSYIKKGIIMVSSIIILLMISFISTRLNMIEFKEWNLWLEAIYLLCLNLIGLISYTLFNKIKGVQENK</sequence>
<dbReference type="OrthoDB" id="2626715at2"/>
<reference evidence="2 4" key="2">
    <citation type="submission" date="2014-03" db="EMBL/GenBank/DDBJ databases">
        <authorList>
            <person name="Urmite Genomes U."/>
        </authorList>
    </citation>
    <scope>NUCLEOTIDE SEQUENCE [LARGE SCALE GENOMIC DNA]</scope>
    <source>
        <strain evidence="2 4">S1</strain>
    </source>
</reference>
<keyword evidence="1" id="KW-1133">Transmembrane helix</keyword>
<dbReference type="Proteomes" id="UP000028863">
    <property type="component" value="Unassembled WGS sequence"/>
</dbReference>
<reference evidence="2 4" key="1">
    <citation type="submission" date="2014-03" db="EMBL/GenBank/DDBJ databases">
        <title>Draft genome sequencing of Oceanobacillus picturae strain S1 isolated from human gut.</title>
        <authorList>
            <person name="Croce O."/>
            <person name="Lagier J.C."/>
            <person name="Raoult D."/>
        </authorList>
    </citation>
    <scope>NUCLEOTIDE SEQUENCE [LARGE SCALE GENOMIC DNA]</scope>
    <source>
        <strain evidence="2 4">S1</strain>
    </source>
</reference>
<reference evidence="5" key="3">
    <citation type="submission" date="2015-07" db="EMBL/GenBank/DDBJ databases">
        <title>Draft Genome Sequence of Oceanobacillus picturae Heshi-B3 that Was Isolated from Fermented Rice Bran with Aging Salted Mackerel, Which Was Named Heshiko as Traditional Fermented Seafood in Japan.</title>
        <authorList>
            <person name="Akuzawa S."/>
            <person name="Nakagawa J."/>
            <person name="Kanekatsu T."/>
            <person name="Kanesaki Y."/>
            <person name="Suzuki T."/>
        </authorList>
    </citation>
    <scope>NUCLEOTIDE SEQUENCE [LARGE SCALE GENOMIC DNA]</scope>
    <source>
        <strain evidence="5">Heshi-B3</strain>
    </source>
</reference>
<reference evidence="3 5" key="4">
    <citation type="journal article" date="2016" name="Genome Announc.">
        <title>Draft Genome Sequence of Oceanobacillus picturae Heshi-B3, Isolated from Fermented Rice Bran in a Traditional Japanese Seafood Dish.</title>
        <authorList>
            <person name="Akuzawa S."/>
            <person name="Nagaoka J."/>
            <person name="Kanekatsu M."/>
            <person name="Kanesaki Y."/>
            <person name="Suzuki T."/>
        </authorList>
    </citation>
    <scope>NUCLEOTIDE SEQUENCE [LARGE SCALE GENOMIC DNA]</scope>
    <source>
        <strain evidence="3 5">Heshi-B3</strain>
    </source>
</reference>
<proteinExistence type="predicted"/>
<dbReference type="Proteomes" id="UP000052946">
    <property type="component" value="Unassembled WGS sequence"/>
</dbReference>
<keyword evidence="1" id="KW-0472">Membrane</keyword>
<dbReference type="AlphaFoldDB" id="W9APD3"/>
<feature type="transmembrane region" description="Helical" evidence="1">
    <location>
        <begin position="125"/>
        <end position="146"/>
    </location>
</feature>
<dbReference type="EMBL" id="CCAX010000003">
    <property type="protein sequence ID" value="CDO04747.1"/>
    <property type="molecule type" value="Genomic_DNA"/>
</dbReference>
<dbReference type="RefSeq" id="WP_036577979.1">
    <property type="nucleotide sequence ID" value="NZ_BBXV01000024.1"/>
</dbReference>
<dbReference type="EMBL" id="BBXV01000024">
    <property type="protein sequence ID" value="GAQ18124.1"/>
    <property type="molecule type" value="Genomic_DNA"/>
</dbReference>
<evidence type="ECO:0000256" key="1">
    <source>
        <dbReference type="SAM" id="Phobius"/>
    </source>
</evidence>
<keyword evidence="1" id="KW-0812">Transmembrane</keyword>
<keyword evidence="4" id="KW-1185">Reference proteome</keyword>
<accession>W9APD3</accession>
<evidence type="ECO:0000313" key="5">
    <source>
        <dbReference type="Proteomes" id="UP000052946"/>
    </source>
</evidence>
<protein>
    <submittedName>
        <fullName evidence="3">MFS transporter</fullName>
    </submittedName>
</protein>
<gene>
    <name evidence="2" type="ORF">BN988_03313</name>
    <name evidence="3" type="ORF">OPHB3_2063</name>
</gene>
<feature type="transmembrane region" description="Helical" evidence="1">
    <location>
        <begin position="6"/>
        <end position="24"/>
    </location>
</feature>
<feature type="transmembrane region" description="Helical" evidence="1">
    <location>
        <begin position="67"/>
        <end position="86"/>
    </location>
</feature>
<organism evidence="2 4">
    <name type="scientific">Oceanobacillus picturae</name>
    <dbReference type="NCBI Taxonomy" id="171693"/>
    <lineage>
        <taxon>Bacteria</taxon>
        <taxon>Bacillati</taxon>
        <taxon>Bacillota</taxon>
        <taxon>Bacilli</taxon>
        <taxon>Bacillales</taxon>
        <taxon>Bacillaceae</taxon>
        <taxon>Oceanobacillus</taxon>
    </lineage>
</organism>
<evidence type="ECO:0000313" key="4">
    <source>
        <dbReference type="Proteomes" id="UP000028863"/>
    </source>
</evidence>
<evidence type="ECO:0000313" key="3">
    <source>
        <dbReference type="EMBL" id="GAQ18124.1"/>
    </source>
</evidence>
<feature type="transmembrane region" description="Helical" evidence="1">
    <location>
        <begin position="95"/>
        <end position="113"/>
    </location>
</feature>
<comment type="caution">
    <text evidence="2">The sequence shown here is derived from an EMBL/GenBank/DDBJ whole genome shotgun (WGS) entry which is preliminary data.</text>
</comment>
<dbReference type="STRING" id="171693.BN988_03313"/>